<gene>
    <name evidence="1" type="ORF">GQ41_4198</name>
</gene>
<comment type="caution">
    <text evidence="1">The sequence shown here is derived from an EMBL/GenBank/DDBJ whole genome shotgun (WGS) entry which is preliminary data.</text>
</comment>
<proteinExistence type="predicted"/>
<evidence type="ECO:0008006" key="3">
    <source>
        <dbReference type="Google" id="ProtNLM"/>
    </source>
</evidence>
<name>A0ABY3ALJ7_9FLAO</name>
<dbReference type="EMBL" id="VHIF01000001">
    <property type="protein sequence ID" value="TQO39521.1"/>
    <property type="molecule type" value="Genomic_DNA"/>
</dbReference>
<accession>A0ABY3ALJ7</accession>
<dbReference type="RefSeq" id="WP_142190772.1">
    <property type="nucleotide sequence ID" value="NZ_VHIF01000001.1"/>
</dbReference>
<evidence type="ECO:0000313" key="1">
    <source>
        <dbReference type="EMBL" id="TQO39521.1"/>
    </source>
</evidence>
<keyword evidence="2" id="KW-1185">Reference proteome</keyword>
<organism evidence="1 2">
    <name type="scientific">Arenibacter algicola</name>
    <dbReference type="NCBI Taxonomy" id="616991"/>
    <lineage>
        <taxon>Bacteria</taxon>
        <taxon>Pseudomonadati</taxon>
        <taxon>Bacteroidota</taxon>
        <taxon>Flavobacteriia</taxon>
        <taxon>Flavobacteriales</taxon>
        <taxon>Flavobacteriaceae</taxon>
        <taxon>Arenibacter</taxon>
    </lineage>
</organism>
<reference evidence="1 2" key="1">
    <citation type="submission" date="2019-06" db="EMBL/GenBank/DDBJ databases">
        <title>A large-scale integrated study on North Sea by COGITO (Coastal Microbe Genomic &amp; Taxonomic Observatory).</title>
        <authorList>
            <person name="Teeling H."/>
        </authorList>
    </citation>
    <scope>NUCLEOTIDE SEQUENCE [LARGE SCALE GENOMIC DNA]</scope>
    <source>
        <strain evidence="1 2">MAR_2009_79</strain>
    </source>
</reference>
<dbReference type="PROSITE" id="PS51257">
    <property type="entry name" value="PROKAR_LIPOPROTEIN"/>
    <property type="match status" value="1"/>
</dbReference>
<protein>
    <recommendedName>
        <fullName evidence="3">Lipoprotein</fullName>
    </recommendedName>
</protein>
<dbReference type="Proteomes" id="UP000315363">
    <property type="component" value="Unassembled WGS sequence"/>
</dbReference>
<evidence type="ECO:0000313" key="2">
    <source>
        <dbReference type="Proteomes" id="UP000315363"/>
    </source>
</evidence>
<sequence>MKTLQPFSVNYSNVLYFLFTSIMILQGCGPDKKTKAQEKVVPKDEGTIEIITTVMDFKSPDTIPSGWNTFKYHNKSTETHFFLLDKYPEGKTIQDTKTEVFPPFDKGMDLINEGKSEEGFTEFNNLPAWFFEVVFSGGSGLVSPKKSSITTLKLEPGYYIMECYVKMPNGKFHSSMGMAKPIVVTNKKSSNAPPSVTTSIKVSSTEGINYNSPITKGAQVFSVEFLDQIAHENFMGHDVNLVKLTDIANLEDLESWMNWADPKGLITPSPQGVTFLGGVNDSPAGSIGYFKVNLEPGHYAFIAEVPNALKKGMLKTFTVLE</sequence>